<feature type="domain" description="Large ribosomal subunit protein bL25 beta" evidence="8">
    <location>
        <begin position="100"/>
        <end position="181"/>
    </location>
</feature>
<dbReference type="GO" id="GO:0022625">
    <property type="term" value="C:cytosolic large ribosomal subunit"/>
    <property type="evidence" value="ECO:0007669"/>
    <property type="project" value="TreeGrafter"/>
</dbReference>
<evidence type="ECO:0000256" key="6">
    <source>
        <dbReference type="SAM" id="MobiDB-lite"/>
    </source>
</evidence>
<dbReference type="InterPro" id="IPR020930">
    <property type="entry name" value="Ribosomal_uL5_bac-type"/>
</dbReference>
<name>A0A916LL01_KRYT1</name>
<dbReference type="InterPro" id="IPR037121">
    <property type="entry name" value="Ribosomal_bL25_C"/>
</dbReference>
<dbReference type="PANTHER" id="PTHR33284">
    <property type="entry name" value="RIBOSOMAL PROTEIN L25/GLN-TRNA SYNTHETASE, ANTI-CODON-BINDING DOMAIN-CONTAINING PROTEIN"/>
    <property type="match status" value="1"/>
</dbReference>
<dbReference type="SUPFAM" id="SSF50715">
    <property type="entry name" value="Ribosomal protein L25-like"/>
    <property type="match status" value="1"/>
</dbReference>
<evidence type="ECO:0000256" key="5">
    <source>
        <dbReference type="HAMAP-Rule" id="MF_01334"/>
    </source>
</evidence>
<comment type="subunit">
    <text evidence="5">Part of the 50S ribosomal subunit; part of the 5S rRNA/L5/L18/L25 subcomplex. Contacts the 5S rRNA. Binds to the 5S rRNA independently of L5 and L18.</text>
</comment>
<dbReference type="RefSeq" id="WP_072212937.1">
    <property type="nucleotide sequence ID" value="NZ_CZVV01000088.1"/>
</dbReference>
<organism evidence="9 10">
    <name type="scientific">Kryptobacter tengchongensis</name>
    <dbReference type="NCBI Taxonomy" id="1643429"/>
    <lineage>
        <taxon>Bacteria</taxon>
        <taxon>Pseudomonadati</taxon>
        <taxon>Candidatus Kryptoniota</taxon>
        <taxon>Candidatus Kryptobacter</taxon>
    </lineage>
</organism>
<dbReference type="Pfam" id="PF01386">
    <property type="entry name" value="Ribosomal_L25p"/>
    <property type="match status" value="1"/>
</dbReference>
<evidence type="ECO:0000256" key="1">
    <source>
        <dbReference type="ARBA" id="ARBA00022730"/>
    </source>
</evidence>
<dbReference type="GO" id="GO:0006412">
    <property type="term" value="P:translation"/>
    <property type="evidence" value="ECO:0007669"/>
    <property type="project" value="UniProtKB-UniRule"/>
</dbReference>
<proteinExistence type="inferred from homology"/>
<evidence type="ECO:0000313" key="9">
    <source>
        <dbReference type="EMBL" id="CUT03392.1"/>
    </source>
</evidence>
<dbReference type="AlphaFoldDB" id="A0A916LL01"/>
<protein>
    <recommendedName>
        <fullName evidence="5">Large ribosomal subunit protein bL25</fullName>
    </recommendedName>
    <alternativeName>
        <fullName evidence="5">General stress protein CTC</fullName>
    </alternativeName>
</protein>
<dbReference type="Gene3D" id="2.170.120.20">
    <property type="entry name" value="Ribosomal protein L25, beta domain"/>
    <property type="match status" value="1"/>
</dbReference>
<dbReference type="GO" id="GO:0003735">
    <property type="term" value="F:structural constituent of ribosome"/>
    <property type="evidence" value="ECO:0007669"/>
    <property type="project" value="InterPro"/>
</dbReference>
<keyword evidence="1 5" id="KW-0699">rRNA-binding</keyword>
<dbReference type="Proteomes" id="UP000243105">
    <property type="component" value="Unassembled WGS sequence"/>
</dbReference>
<dbReference type="Gene3D" id="2.40.240.10">
    <property type="entry name" value="Ribosomal Protein L25, Chain P"/>
    <property type="match status" value="1"/>
</dbReference>
<dbReference type="InterPro" id="IPR029751">
    <property type="entry name" value="Ribosomal_L25_dom"/>
</dbReference>
<comment type="caution">
    <text evidence="9">The sequence shown here is derived from an EMBL/GenBank/DDBJ whole genome shotgun (WGS) entry which is preliminary data.</text>
</comment>
<dbReference type="EMBL" id="CZVV01000088">
    <property type="protein sequence ID" value="CUT03392.1"/>
    <property type="molecule type" value="Genomic_DNA"/>
</dbReference>
<sequence>MTEITLSAEIRKTGKSASNQLRRAGKIPGIYYAPGEEPLPIAVKESELKNLIYTTEAHIVKLKLNNGKEFQCILKDVEFDPVTDKPIHFDLYGLKAGARITLEVPIVLVGKAPGVEKGGIIEHLLHTVEVECSSDAIPEHIEVDISKLDIGDSIHVRDLNIPGVRILENELAVVVAIVPPRGFEVEAEAKPEEAQPSTPSQPEKQSE</sequence>
<evidence type="ECO:0000259" key="8">
    <source>
        <dbReference type="Pfam" id="PF14693"/>
    </source>
</evidence>
<keyword evidence="4 5" id="KW-0687">Ribonucleoprotein</keyword>
<comment type="similarity">
    <text evidence="5">Belongs to the bacterial ribosomal protein bL25 family. CTC subfamily.</text>
</comment>
<feature type="compositionally biased region" description="Polar residues" evidence="6">
    <location>
        <begin position="195"/>
        <end position="207"/>
    </location>
</feature>
<dbReference type="InterPro" id="IPR020056">
    <property type="entry name" value="Rbsml_bL25/Gln-tRNA_synth_N"/>
</dbReference>
<evidence type="ECO:0000313" key="10">
    <source>
        <dbReference type="Proteomes" id="UP000243105"/>
    </source>
</evidence>
<gene>
    <name evidence="5" type="primary">rplY</name>
    <name evidence="5" type="synonym">ctc</name>
    <name evidence="9" type="ORF">JGI25_01223</name>
</gene>
<dbReference type="NCBIfam" id="TIGR00731">
    <property type="entry name" value="bL25_bact_ctc"/>
    <property type="match status" value="1"/>
</dbReference>
<reference evidence="9 10" key="1">
    <citation type="submission" date="2015-11" db="EMBL/GenBank/DDBJ databases">
        <authorList>
            <person name="Varghese N."/>
        </authorList>
    </citation>
    <scope>NUCLEOTIDE SEQUENCE [LARGE SCALE GENOMIC DNA]</scope>
    <source>
        <strain evidence="9 10">JGI-25</strain>
    </source>
</reference>
<keyword evidence="2 5" id="KW-0694">RNA-binding</keyword>
<dbReference type="InterPro" id="IPR001021">
    <property type="entry name" value="Ribosomal_bL25_long"/>
</dbReference>
<dbReference type="Pfam" id="PF14693">
    <property type="entry name" value="Ribosomal_TL5_C"/>
    <property type="match status" value="1"/>
</dbReference>
<feature type="region of interest" description="Disordered" evidence="6">
    <location>
        <begin position="186"/>
        <end position="207"/>
    </location>
</feature>
<evidence type="ECO:0000256" key="2">
    <source>
        <dbReference type="ARBA" id="ARBA00022884"/>
    </source>
</evidence>
<dbReference type="HAMAP" id="MF_01334">
    <property type="entry name" value="Ribosomal_bL25_CTC"/>
    <property type="match status" value="1"/>
</dbReference>
<evidence type="ECO:0000256" key="3">
    <source>
        <dbReference type="ARBA" id="ARBA00022980"/>
    </source>
</evidence>
<keyword evidence="3 5" id="KW-0689">Ribosomal protein</keyword>
<dbReference type="CDD" id="cd00495">
    <property type="entry name" value="Ribosomal_L25_TL5_CTC"/>
    <property type="match status" value="1"/>
</dbReference>
<dbReference type="InterPro" id="IPR020057">
    <property type="entry name" value="Ribosomal_bL25_b-dom"/>
</dbReference>
<evidence type="ECO:0000256" key="4">
    <source>
        <dbReference type="ARBA" id="ARBA00023274"/>
    </source>
</evidence>
<feature type="domain" description="Large ribosomal subunit protein bL25 L25" evidence="7">
    <location>
        <begin position="6"/>
        <end position="91"/>
    </location>
</feature>
<evidence type="ECO:0000259" key="7">
    <source>
        <dbReference type="Pfam" id="PF01386"/>
    </source>
</evidence>
<dbReference type="InterPro" id="IPR011035">
    <property type="entry name" value="Ribosomal_bL25/Gln-tRNA_synth"/>
</dbReference>
<dbReference type="GO" id="GO:0008097">
    <property type="term" value="F:5S rRNA binding"/>
    <property type="evidence" value="ECO:0007669"/>
    <property type="project" value="InterPro"/>
</dbReference>
<comment type="function">
    <text evidence="5">This is one of the proteins that binds to the 5S RNA in the ribosome where it forms part of the central protuberance.</text>
</comment>
<accession>A0A916LL01</accession>
<dbReference type="PANTHER" id="PTHR33284:SF1">
    <property type="entry name" value="RIBOSOMAL PROTEIN L25_GLN-TRNA SYNTHETASE, ANTI-CODON-BINDING DOMAIN-CONTAINING PROTEIN"/>
    <property type="match status" value="1"/>
</dbReference>